<keyword evidence="1" id="KW-0812">Transmembrane</keyword>
<dbReference type="EMBL" id="JBHTMY010000001">
    <property type="protein sequence ID" value="MFD1314209.1"/>
    <property type="molecule type" value="Genomic_DNA"/>
</dbReference>
<reference evidence="3" key="1">
    <citation type="journal article" date="2019" name="Int. J. Syst. Evol. Microbiol.">
        <title>The Global Catalogue of Microorganisms (GCM) 10K type strain sequencing project: providing services to taxonomists for standard genome sequencing and annotation.</title>
        <authorList>
            <consortium name="The Broad Institute Genomics Platform"/>
            <consortium name="The Broad Institute Genome Sequencing Center for Infectious Disease"/>
            <person name="Wu L."/>
            <person name="Ma J."/>
        </authorList>
    </citation>
    <scope>NUCLEOTIDE SEQUENCE [LARGE SCALE GENOMIC DNA]</scope>
    <source>
        <strain evidence="3">CCUG 61485</strain>
    </source>
</reference>
<evidence type="ECO:0000313" key="3">
    <source>
        <dbReference type="Proteomes" id="UP001597201"/>
    </source>
</evidence>
<evidence type="ECO:0000256" key="1">
    <source>
        <dbReference type="SAM" id="Phobius"/>
    </source>
</evidence>
<comment type="caution">
    <text evidence="2">The sequence shown here is derived from an EMBL/GenBank/DDBJ whole genome shotgun (WGS) entry which is preliminary data.</text>
</comment>
<name>A0ABW3Y0E6_9FLAO</name>
<sequence length="82" mass="9612">MTFTEKIKHPQFWPLTFKVALTFFGILIIISLLFNSFSALIRFDFSKVAEENFTDGKWLNFFGIKLLVSLVYAIWTTSRNIK</sequence>
<gene>
    <name evidence="2" type="ORF">ACFQ39_01150</name>
</gene>
<feature type="transmembrane region" description="Helical" evidence="1">
    <location>
        <begin position="12"/>
        <end position="38"/>
    </location>
</feature>
<organism evidence="2 3">
    <name type="scientific">Namhaeicola litoreus</name>
    <dbReference type="NCBI Taxonomy" id="1052145"/>
    <lineage>
        <taxon>Bacteria</taxon>
        <taxon>Pseudomonadati</taxon>
        <taxon>Bacteroidota</taxon>
        <taxon>Flavobacteriia</taxon>
        <taxon>Flavobacteriales</taxon>
        <taxon>Flavobacteriaceae</taxon>
        <taxon>Namhaeicola</taxon>
    </lineage>
</organism>
<accession>A0ABW3Y0E6</accession>
<keyword evidence="1" id="KW-0472">Membrane</keyword>
<keyword evidence="3" id="KW-1185">Reference proteome</keyword>
<evidence type="ECO:0000313" key="2">
    <source>
        <dbReference type="EMBL" id="MFD1314209.1"/>
    </source>
</evidence>
<feature type="transmembrane region" description="Helical" evidence="1">
    <location>
        <begin position="58"/>
        <end position="75"/>
    </location>
</feature>
<protein>
    <submittedName>
        <fullName evidence="2">Uncharacterized protein</fullName>
    </submittedName>
</protein>
<proteinExistence type="predicted"/>
<dbReference type="RefSeq" id="WP_377175595.1">
    <property type="nucleotide sequence ID" value="NZ_JBHTMY010000001.1"/>
</dbReference>
<dbReference type="Proteomes" id="UP001597201">
    <property type="component" value="Unassembled WGS sequence"/>
</dbReference>
<keyword evidence="1" id="KW-1133">Transmembrane helix</keyword>